<feature type="transmembrane region" description="Helical" evidence="7">
    <location>
        <begin position="363"/>
        <end position="386"/>
    </location>
</feature>
<feature type="transmembrane region" description="Helical" evidence="7">
    <location>
        <begin position="43"/>
        <end position="61"/>
    </location>
</feature>
<dbReference type="InterPro" id="IPR011701">
    <property type="entry name" value="MFS"/>
</dbReference>
<keyword evidence="4 7" id="KW-1133">Transmembrane helix</keyword>
<evidence type="ECO:0000256" key="1">
    <source>
        <dbReference type="ARBA" id="ARBA00004141"/>
    </source>
</evidence>
<dbReference type="GO" id="GO:0022857">
    <property type="term" value="F:transmembrane transporter activity"/>
    <property type="evidence" value="ECO:0007669"/>
    <property type="project" value="InterPro"/>
</dbReference>
<feature type="transmembrane region" description="Helical" evidence="7">
    <location>
        <begin position="114"/>
        <end position="133"/>
    </location>
</feature>
<dbReference type="PANTHER" id="PTHR43791:SF91">
    <property type="entry name" value="MAJOR FACILITATOR SUPERFAMILY (MFS) PROFILE DOMAIN-CONTAINING PROTEIN-RELATED"/>
    <property type="match status" value="1"/>
</dbReference>
<evidence type="ECO:0000256" key="5">
    <source>
        <dbReference type="ARBA" id="ARBA00023136"/>
    </source>
</evidence>
<feature type="transmembrane region" description="Helical" evidence="7">
    <location>
        <begin position="338"/>
        <end position="357"/>
    </location>
</feature>
<name>A0A0D1ZQ44_EXOME</name>
<sequence>MSNLEKKNDSDSPDVEALERPDVSERVDKMTERKLLSKLDKRIVPVIMWMYLMNFMDRVAIGNARLYGLEADLGLDGEQFQIAVSVLFITYCMFEVPSNLIIKRMQPARYLGGLAIGWGLVATFSAFVQNFAGLVACRLLLGFFEAGMFPGIILYLSMFYNRNSIALRSAYFFSVAAISGAVGGFVSYAIGFLDGRHGWLAWRWVLLINGIPSIVTGLVIPFVLPNSVETSKFLSDEEKRQLYVLRHTEVGQTVSGQQLHKADIMKAVKDWTTYGYAFCGFCQNIMLYSFSTFLPTIILDIGSWTRPEVQALTIPIYSLGAIAFLIMARIGDITGKRAIIIIPFNFIAIIGYILLLSNAGTGASFTGCFFIGIGVYTAGGMALTWLTSNCPRYGKRAFSSGFQLTMANAAGVPAPFIFANSTAPRFIQGYSTTIAALCCSNLMFLTLALYWRRRNKRRDAGLEDYKMEGKTEEEIMEMGDESPRFRYMY</sequence>
<feature type="transmembrane region" description="Helical" evidence="7">
    <location>
        <begin position="81"/>
        <end position="102"/>
    </location>
</feature>
<comment type="subcellular location">
    <subcellularLocation>
        <location evidence="1">Membrane</location>
        <topology evidence="1">Multi-pass membrane protein</topology>
    </subcellularLocation>
</comment>
<dbReference type="GeneID" id="27326382"/>
<dbReference type="InterPro" id="IPR020846">
    <property type="entry name" value="MFS_dom"/>
</dbReference>
<keyword evidence="3 7" id="KW-0812">Transmembrane</keyword>
<dbReference type="Pfam" id="PF07690">
    <property type="entry name" value="MFS_1"/>
    <property type="match status" value="1"/>
</dbReference>
<protein>
    <recommendedName>
        <fullName evidence="8">Major facilitator superfamily (MFS) profile domain-containing protein</fullName>
    </recommendedName>
</protein>
<dbReference type="AlphaFoldDB" id="A0A0D1ZQ44"/>
<dbReference type="EMBL" id="KN847525">
    <property type="protein sequence ID" value="KIV88908.1"/>
    <property type="molecule type" value="Genomic_DNA"/>
</dbReference>
<evidence type="ECO:0000259" key="8">
    <source>
        <dbReference type="PROSITE" id="PS50850"/>
    </source>
</evidence>
<proteinExistence type="predicted"/>
<dbReference type="GO" id="GO:0016020">
    <property type="term" value="C:membrane"/>
    <property type="evidence" value="ECO:0007669"/>
    <property type="project" value="UniProtKB-SubCell"/>
</dbReference>
<evidence type="ECO:0000256" key="2">
    <source>
        <dbReference type="ARBA" id="ARBA00022448"/>
    </source>
</evidence>
<dbReference type="InterPro" id="IPR036259">
    <property type="entry name" value="MFS_trans_sf"/>
</dbReference>
<dbReference type="SUPFAM" id="SSF103473">
    <property type="entry name" value="MFS general substrate transporter"/>
    <property type="match status" value="1"/>
</dbReference>
<feature type="region of interest" description="Disordered" evidence="6">
    <location>
        <begin position="1"/>
        <end position="23"/>
    </location>
</feature>
<evidence type="ECO:0000313" key="10">
    <source>
        <dbReference type="Proteomes" id="UP000054302"/>
    </source>
</evidence>
<gene>
    <name evidence="9" type="ORF">PV10_08537</name>
</gene>
<feature type="transmembrane region" description="Helical" evidence="7">
    <location>
        <begin position="398"/>
        <end position="418"/>
    </location>
</feature>
<dbReference type="PANTHER" id="PTHR43791">
    <property type="entry name" value="PERMEASE-RELATED"/>
    <property type="match status" value="1"/>
</dbReference>
<feature type="transmembrane region" description="Helical" evidence="7">
    <location>
        <begin position="311"/>
        <end position="331"/>
    </location>
</feature>
<evidence type="ECO:0000256" key="6">
    <source>
        <dbReference type="SAM" id="MobiDB-lite"/>
    </source>
</evidence>
<keyword evidence="5 7" id="KW-0472">Membrane</keyword>
<evidence type="ECO:0000313" key="9">
    <source>
        <dbReference type="EMBL" id="KIV88908.1"/>
    </source>
</evidence>
<feature type="domain" description="Major facilitator superfamily (MFS) profile" evidence="8">
    <location>
        <begin position="43"/>
        <end position="458"/>
    </location>
</feature>
<evidence type="ECO:0000256" key="3">
    <source>
        <dbReference type="ARBA" id="ARBA00022692"/>
    </source>
</evidence>
<dbReference type="OrthoDB" id="2962993at2759"/>
<dbReference type="PROSITE" id="PS50850">
    <property type="entry name" value="MFS"/>
    <property type="match status" value="1"/>
</dbReference>
<feature type="transmembrane region" description="Helical" evidence="7">
    <location>
        <begin position="139"/>
        <end position="158"/>
    </location>
</feature>
<reference evidence="9 10" key="1">
    <citation type="submission" date="2015-01" db="EMBL/GenBank/DDBJ databases">
        <title>The Genome Sequence of Exophiala mesophila CBS40295.</title>
        <authorList>
            <consortium name="The Broad Institute Genomics Platform"/>
            <person name="Cuomo C."/>
            <person name="de Hoog S."/>
            <person name="Gorbushina A."/>
            <person name="Stielow B."/>
            <person name="Teixiera M."/>
            <person name="Abouelleil A."/>
            <person name="Chapman S.B."/>
            <person name="Priest M."/>
            <person name="Young S.K."/>
            <person name="Wortman J."/>
            <person name="Nusbaum C."/>
            <person name="Birren B."/>
        </authorList>
    </citation>
    <scope>NUCLEOTIDE SEQUENCE [LARGE SCALE GENOMIC DNA]</scope>
    <source>
        <strain evidence="9 10">CBS 40295</strain>
    </source>
</reference>
<dbReference type="FunFam" id="1.20.1250.20:FF:000057">
    <property type="entry name" value="MFS general substrate transporter"/>
    <property type="match status" value="1"/>
</dbReference>
<evidence type="ECO:0000256" key="4">
    <source>
        <dbReference type="ARBA" id="ARBA00022989"/>
    </source>
</evidence>
<feature type="transmembrane region" description="Helical" evidence="7">
    <location>
        <begin position="274"/>
        <end position="299"/>
    </location>
</feature>
<feature type="transmembrane region" description="Helical" evidence="7">
    <location>
        <begin position="170"/>
        <end position="190"/>
    </location>
</feature>
<keyword evidence="10" id="KW-1185">Reference proteome</keyword>
<dbReference type="HOGENOM" id="CLU_001265_0_1_1"/>
<feature type="transmembrane region" description="Helical" evidence="7">
    <location>
        <begin position="430"/>
        <end position="451"/>
    </location>
</feature>
<dbReference type="RefSeq" id="XP_016220482.1">
    <property type="nucleotide sequence ID" value="XM_016373571.1"/>
</dbReference>
<dbReference type="VEuPathDB" id="FungiDB:PV10_08537"/>
<feature type="compositionally biased region" description="Basic and acidic residues" evidence="6">
    <location>
        <begin position="1"/>
        <end position="10"/>
    </location>
</feature>
<dbReference type="Proteomes" id="UP000054302">
    <property type="component" value="Unassembled WGS sequence"/>
</dbReference>
<feature type="transmembrane region" description="Helical" evidence="7">
    <location>
        <begin position="202"/>
        <end position="224"/>
    </location>
</feature>
<dbReference type="Gene3D" id="1.20.1250.20">
    <property type="entry name" value="MFS general substrate transporter like domains"/>
    <property type="match status" value="2"/>
</dbReference>
<accession>A0A0D1ZQ44</accession>
<evidence type="ECO:0000256" key="7">
    <source>
        <dbReference type="SAM" id="Phobius"/>
    </source>
</evidence>
<organism evidence="9 10">
    <name type="scientific">Exophiala mesophila</name>
    <name type="common">Black yeast-like fungus</name>
    <dbReference type="NCBI Taxonomy" id="212818"/>
    <lineage>
        <taxon>Eukaryota</taxon>
        <taxon>Fungi</taxon>
        <taxon>Dikarya</taxon>
        <taxon>Ascomycota</taxon>
        <taxon>Pezizomycotina</taxon>
        <taxon>Eurotiomycetes</taxon>
        <taxon>Chaetothyriomycetidae</taxon>
        <taxon>Chaetothyriales</taxon>
        <taxon>Herpotrichiellaceae</taxon>
        <taxon>Exophiala</taxon>
    </lineage>
</organism>
<keyword evidence="2" id="KW-0813">Transport</keyword>